<evidence type="ECO:0000259" key="2">
    <source>
        <dbReference type="PROSITE" id="PS50181"/>
    </source>
</evidence>
<comment type="caution">
    <text evidence="3">The sequence shown here is derived from an EMBL/GenBank/DDBJ whole genome shotgun (WGS) entry which is preliminary data.</text>
</comment>
<dbReference type="Proteomes" id="UP000053095">
    <property type="component" value="Unassembled WGS sequence"/>
</dbReference>
<dbReference type="AlphaFoldDB" id="A0A6V8HDU2"/>
<gene>
    <name evidence="3" type="ORF">TCE0_034f11088</name>
</gene>
<dbReference type="SUPFAM" id="SSF81383">
    <property type="entry name" value="F-box domain"/>
    <property type="match status" value="1"/>
</dbReference>
<dbReference type="SMART" id="SM00256">
    <property type="entry name" value="FBOX"/>
    <property type="match status" value="1"/>
</dbReference>
<keyword evidence="4" id="KW-1185">Reference proteome</keyword>
<feature type="domain" description="F-box" evidence="2">
    <location>
        <begin position="7"/>
        <end position="53"/>
    </location>
</feature>
<evidence type="ECO:0000256" key="1">
    <source>
        <dbReference type="SAM" id="MobiDB-lite"/>
    </source>
</evidence>
<sequence>MRLCTREAKLHSLPYDVLYQVVEDLDLSDFNNLSRVNRSLYNLLQNDQLAKRTIKKYVPHSKEAQWATAGNISFRQAIGRIHDMQQAVAMAEPYSVAVLSYAATFIYRDGVLSYILDNEIRVLNVHRADSTEQVVDVHNILRRIIPTYRQQEAADRSAQITFLHYSSGVLAFLVEIDGDAHAWLILLDVTPGCSRRLKFIKQLECTRRLFVRHNGIHLFYGVHSYVDASGELLWAVHWVDLTRNIKADMPPTVLDKLAGTEIGHNVCFELFDNHLYAVSNTIDSEEEALNWRSYYEWICIPPAFNRRRVRMERIWRRDHLEGPINDTWTEMSLRMDEATGRPMILECRREWREGRSDHVRTYYAEPLRLASEPPITGEIQRETEQAEPRVTQSSSSLSISTHPFLGSGIAPSNITLPAPLPLNGPSAEDLARHKRIGKHVHSEYTGSCCTRKEFILAKTKYRTYNFSARSFVDLVNDPEPNNRVGAATDRLRLRINSRKRKCTLSSGDEHASKRSKLDSTPLSSTTAAVTTEKDDESDNVRLWPPDNADEDLIKLLCPTRQATNIYAIADERSLIYSVDTDEPHKQAIILISFDPQIHLPCMRSRRNDGTQSALSAPVGISLLGPEDAKKSTSRRQKCSIFSPCSSAAAAAASNSSTSSKPSVQTEAAMHLSIDKGYWFDVKRW</sequence>
<feature type="compositionally biased region" description="Basic and acidic residues" evidence="1">
    <location>
        <begin position="507"/>
        <end position="517"/>
    </location>
</feature>
<accession>A0A6V8HDU2</accession>
<reference evidence="4" key="1">
    <citation type="journal article" date="2015" name="Genome Announc.">
        <title>Draft genome sequence of Talaromyces cellulolyticus strain Y-94, a source of lignocellulosic biomass-degrading enzymes.</title>
        <authorList>
            <person name="Fujii T."/>
            <person name="Koike H."/>
            <person name="Sawayama S."/>
            <person name="Yano S."/>
            <person name="Inoue H."/>
        </authorList>
    </citation>
    <scope>NUCLEOTIDE SEQUENCE [LARGE SCALE GENOMIC DNA]</scope>
    <source>
        <strain evidence="4">Y-94</strain>
    </source>
</reference>
<protein>
    <recommendedName>
        <fullName evidence="2">F-box domain-containing protein</fullName>
    </recommendedName>
</protein>
<dbReference type="EMBL" id="DF933830">
    <property type="protein sequence ID" value="GAM39491.1"/>
    <property type="molecule type" value="Genomic_DNA"/>
</dbReference>
<evidence type="ECO:0000313" key="3">
    <source>
        <dbReference type="EMBL" id="GAM39491.1"/>
    </source>
</evidence>
<dbReference type="InterPro" id="IPR001810">
    <property type="entry name" value="F-box_dom"/>
</dbReference>
<feature type="region of interest" description="Disordered" evidence="1">
    <location>
        <begin position="502"/>
        <end position="543"/>
    </location>
</feature>
<proteinExistence type="predicted"/>
<dbReference type="InterPro" id="IPR036047">
    <property type="entry name" value="F-box-like_dom_sf"/>
</dbReference>
<name>A0A6V8HDU2_TALPI</name>
<organism evidence="3 4">
    <name type="scientific">Talaromyces pinophilus</name>
    <name type="common">Penicillium pinophilum</name>
    <dbReference type="NCBI Taxonomy" id="128442"/>
    <lineage>
        <taxon>Eukaryota</taxon>
        <taxon>Fungi</taxon>
        <taxon>Dikarya</taxon>
        <taxon>Ascomycota</taxon>
        <taxon>Pezizomycotina</taxon>
        <taxon>Eurotiomycetes</taxon>
        <taxon>Eurotiomycetidae</taxon>
        <taxon>Eurotiales</taxon>
        <taxon>Trichocomaceae</taxon>
        <taxon>Talaromyces</taxon>
        <taxon>Talaromyces sect. Talaromyces</taxon>
    </lineage>
</organism>
<feature type="compositionally biased region" description="Polar residues" evidence="1">
    <location>
        <begin position="518"/>
        <end position="529"/>
    </location>
</feature>
<dbReference type="PROSITE" id="PS50181">
    <property type="entry name" value="FBOX"/>
    <property type="match status" value="1"/>
</dbReference>
<dbReference type="Pfam" id="PF00646">
    <property type="entry name" value="F-box"/>
    <property type="match status" value="1"/>
</dbReference>
<evidence type="ECO:0000313" key="4">
    <source>
        <dbReference type="Proteomes" id="UP000053095"/>
    </source>
</evidence>